<accession>A0A6N7LPA5</accession>
<gene>
    <name evidence="1" type="ORF">GFN93_01930</name>
</gene>
<evidence type="ECO:0000313" key="2">
    <source>
        <dbReference type="Proteomes" id="UP000469421"/>
    </source>
</evidence>
<protein>
    <submittedName>
        <fullName evidence="1">Uncharacterized protein</fullName>
    </submittedName>
</protein>
<keyword evidence="2" id="KW-1185">Reference proteome</keyword>
<dbReference type="AlphaFoldDB" id="A0A6N7LPA5"/>
<comment type="caution">
    <text evidence="1">The sequence shown here is derived from an EMBL/GenBank/DDBJ whole genome shotgun (WGS) entry which is preliminary data.</text>
</comment>
<reference evidence="1 2" key="1">
    <citation type="submission" date="2019-10" db="EMBL/GenBank/DDBJ databases">
        <title>Alcanivorax sp.PA15-N-34 draft genome sequence.</title>
        <authorList>
            <person name="Liao X."/>
            <person name="Shao Z."/>
        </authorList>
    </citation>
    <scope>NUCLEOTIDE SEQUENCE [LARGE SCALE GENOMIC DNA]</scope>
    <source>
        <strain evidence="1 2">PA15-N-34</strain>
    </source>
</reference>
<proteinExistence type="predicted"/>
<sequence length="103" mass="11393">MNRLLVVTVVGVLSLGGVAHGESVQMKKAVDSCIAETMAYQREGLSDRERQVLETRVKQECKLIVQRECSNTASPLCQHFSGMQLADVDQGFSRNTVHATFRP</sequence>
<name>A0A6N7LPA5_9GAMM</name>
<dbReference type="Proteomes" id="UP000469421">
    <property type="component" value="Unassembled WGS sequence"/>
</dbReference>
<dbReference type="EMBL" id="WIRE01000001">
    <property type="protein sequence ID" value="MQX51988.1"/>
    <property type="molecule type" value="Genomic_DNA"/>
</dbReference>
<dbReference type="RefSeq" id="WP_153498744.1">
    <property type="nucleotide sequence ID" value="NZ_JBMZXE010000011.1"/>
</dbReference>
<organism evidence="1 2">
    <name type="scientific">Alcanivorax sediminis</name>
    <dbReference type="NCBI Taxonomy" id="2663008"/>
    <lineage>
        <taxon>Bacteria</taxon>
        <taxon>Pseudomonadati</taxon>
        <taxon>Pseudomonadota</taxon>
        <taxon>Gammaproteobacteria</taxon>
        <taxon>Oceanospirillales</taxon>
        <taxon>Alcanivoracaceae</taxon>
        <taxon>Alcanivorax</taxon>
    </lineage>
</organism>
<evidence type="ECO:0000313" key="1">
    <source>
        <dbReference type="EMBL" id="MQX51988.1"/>
    </source>
</evidence>